<feature type="coiled-coil region" evidence="1">
    <location>
        <begin position="149"/>
        <end position="192"/>
    </location>
</feature>
<keyword evidence="2" id="KW-0812">Transmembrane</keyword>
<dbReference type="InterPro" id="IPR003399">
    <property type="entry name" value="Mce/MlaD"/>
</dbReference>
<protein>
    <submittedName>
        <fullName evidence="4">Organic solvent ABC transporter substrate-binding protein</fullName>
    </submittedName>
</protein>
<dbReference type="AlphaFoldDB" id="A0A246GHI9"/>
<keyword evidence="1" id="KW-0175">Coiled coil</keyword>
<accession>A0A246GHI9</accession>
<organism evidence="4 5">
    <name type="scientific">Flavobacterium davisii</name>
    <dbReference type="NCBI Taxonomy" id="2906077"/>
    <lineage>
        <taxon>Bacteria</taxon>
        <taxon>Pseudomonadati</taxon>
        <taxon>Bacteroidota</taxon>
        <taxon>Flavobacteriia</taxon>
        <taxon>Flavobacteriales</taxon>
        <taxon>Flavobacteriaceae</taxon>
        <taxon>Flavobacterium</taxon>
    </lineage>
</organism>
<dbReference type="RefSeq" id="WP_088393197.1">
    <property type="nucleotide sequence ID" value="NZ_CP097869.1"/>
</dbReference>
<evidence type="ECO:0000313" key="4">
    <source>
        <dbReference type="EMBL" id="OWP83695.1"/>
    </source>
</evidence>
<dbReference type="InterPro" id="IPR052336">
    <property type="entry name" value="MlaD_Phospholipid_Transporter"/>
</dbReference>
<evidence type="ECO:0000256" key="1">
    <source>
        <dbReference type="SAM" id="Coils"/>
    </source>
</evidence>
<comment type="caution">
    <text evidence="4">The sequence shown here is derived from an EMBL/GenBank/DDBJ whole genome shotgun (WGS) entry which is preliminary data.</text>
</comment>
<feature type="transmembrane region" description="Helical" evidence="2">
    <location>
        <begin position="7"/>
        <end position="27"/>
    </location>
</feature>
<dbReference type="OrthoDB" id="9769132at2"/>
<dbReference type="EMBL" id="MTCZ01000087">
    <property type="protein sequence ID" value="OWP83695.1"/>
    <property type="molecule type" value="Genomic_DNA"/>
</dbReference>
<dbReference type="Pfam" id="PF02470">
    <property type="entry name" value="MlaD"/>
    <property type="match status" value="1"/>
</dbReference>
<evidence type="ECO:0000259" key="3">
    <source>
        <dbReference type="Pfam" id="PF02470"/>
    </source>
</evidence>
<feature type="domain" description="Mce/MlaD" evidence="3">
    <location>
        <begin position="37"/>
        <end position="112"/>
    </location>
</feature>
<dbReference type="PANTHER" id="PTHR33371:SF4">
    <property type="entry name" value="INTERMEMBRANE PHOSPHOLIPID TRANSPORT SYSTEM BINDING PROTEIN MLAD"/>
    <property type="match status" value="1"/>
</dbReference>
<dbReference type="Gene3D" id="1.20.58.60">
    <property type="match status" value="1"/>
</dbReference>
<sequence>MKITREIKTAILVIASILLFIWGYSFLKGSNLLNSHKKLFVEFDNVEGLLSSASVTINGKVVGKVRSLNLTDTGKILAELQINQDDFPISKTSVAQIYEPGFIGGKQIAIIPNFADKNIVVDGDRLKADVKLGLTDNLGKKLAPTQQKIESLVEDADQLMVNVNQVLNDQAKRDLQQAISHLNQTMAEFNKLGSGVNQLLATNQKSLNHSLGNIEKITTDFSKVSNELEKAELGKTLKNLEGTLANVNKLVSDMQAGQGTLGKAMKDEAMYNNFTKAAKEIELLLQDLRLHPTRYVNVSLFGKKEKPYKAPETQLK</sequence>
<dbReference type="Proteomes" id="UP000197768">
    <property type="component" value="Unassembled WGS sequence"/>
</dbReference>
<evidence type="ECO:0000256" key="2">
    <source>
        <dbReference type="SAM" id="Phobius"/>
    </source>
</evidence>
<proteinExistence type="predicted"/>
<reference evidence="4 5" key="1">
    <citation type="journal article" date="2017" name="Infect. Genet. Evol.">
        <title>Comparative genome analysis of fish pathogen Flavobacterium columnare reveals extensive sequence diversity within the species.</title>
        <authorList>
            <person name="Kayansamruaj P."/>
            <person name="Dong H.T."/>
            <person name="Hirono I."/>
            <person name="Kondo H."/>
            <person name="Senapin S."/>
            <person name="Rodkhum C."/>
        </authorList>
    </citation>
    <scope>NUCLEOTIDE SEQUENCE [LARGE SCALE GENOMIC DNA]</scope>
    <source>
        <strain evidence="4 5">1215</strain>
    </source>
</reference>
<name>A0A246GHI9_9FLAO</name>
<keyword evidence="2" id="KW-1133">Transmembrane helix</keyword>
<dbReference type="PANTHER" id="PTHR33371">
    <property type="entry name" value="INTERMEMBRANE PHOSPHOLIPID TRANSPORT SYSTEM BINDING PROTEIN MLAD-RELATED"/>
    <property type="match status" value="1"/>
</dbReference>
<keyword evidence="2" id="KW-0472">Membrane</keyword>
<gene>
    <name evidence="4" type="ORF">BWK59_09170</name>
</gene>
<evidence type="ECO:0000313" key="5">
    <source>
        <dbReference type="Proteomes" id="UP000197768"/>
    </source>
</evidence>